<dbReference type="Proteomes" id="UP000785679">
    <property type="component" value="Unassembled WGS sequence"/>
</dbReference>
<name>A0A8J8NF23_HALGN</name>
<dbReference type="EMBL" id="RRYP01017524">
    <property type="protein sequence ID" value="TNV74077.1"/>
    <property type="molecule type" value="Genomic_DNA"/>
</dbReference>
<accession>A0A8J8NF23</accession>
<proteinExistence type="predicted"/>
<sequence>MLAFNPGNFSRPSIHTCPRLSWTRQSPLNVRGRLGHWRVAACAPRTVPLPESSIQSLSLSNARRRGVQTPVIVILILVVKSEKIDLLI</sequence>
<evidence type="ECO:0000313" key="2">
    <source>
        <dbReference type="Proteomes" id="UP000785679"/>
    </source>
</evidence>
<comment type="caution">
    <text evidence="1">The sequence shown here is derived from an EMBL/GenBank/DDBJ whole genome shotgun (WGS) entry which is preliminary data.</text>
</comment>
<keyword evidence="2" id="KW-1185">Reference proteome</keyword>
<dbReference type="AlphaFoldDB" id="A0A8J8NF23"/>
<evidence type="ECO:0000313" key="1">
    <source>
        <dbReference type="EMBL" id="TNV74077.1"/>
    </source>
</evidence>
<gene>
    <name evidence="1" type="ORF">FGO68_gene7611</name>
</gene>
<reference evidence="1" key="1">
    <citation type="submission" date="2019-06" db="EMBL/GenBank/DDBJ databases">
        <authorList>
            <person name="Zheng W."/>
        </authorList>
    </citation>
    <scope>NUCLEOTIDE SEQUENCE</scope>
    <source>
        <strain evidence="1">QDHG01</strain>
    </source>
</reference>
<protein>
    <submittedName>
        <fullName evidence="1">Uncharacterized protein</fullName>
    </submittedName>
</protein>
<organism evidence="1 2">
    <name type="scientific">Halteria grandinella</name>
    <dbReference type="NCBI Taxonomy" id="5974"/>
    <lineage>
        <taxon>Eukaryota</taxon>
        <taxon>Sar</taxon>
        <taxon>Alveolata</taxon>
        <taxon>Ciliophora</taxon>
        <taxon>Intramacronucleata</taxon>
        <taxon>Spirotrichea</taxon>
        <taxon>Stichotrichia</taxon>
        <taxon>Sporadotrichida</taxon>
        <taxon>Halteriidae</taxon>
        <taxon>Halteria</taxon>
    </lineage>
</organism>